<evidence type="ECO:0000313" key="3">
    <source>
        <dbReference type="Proteomes" id="UP000199126"/>
    </source>
</evidence>
<dbReference type="AlphaFoldDB" id="A0A1H8U3L2"/>
<dbReference type="OrthoDB" id="307153at2157"/>
<dbReference type="EMBL" id="FODV01000009">
    <property type="protein sequence ID" value="SEO97656.1"/>
    <property type="molecule type" value="Genomic_DNA"/>
</dbReference>
<feature type="transmembrane region" description="Helical" evidence="1">
    <location>
        <begin position="41"/>
        <end position="63"/>
    </location>
</feature>
<protein>
    <submittedName>
        <fullName evidence="2">Uncharacterized protein</fullName>
    </submittedName>
</protein>
<sequence length="131" mass="14096">MSLQTRLRPWHAVLVAVFLVGTGLSLFRAGDYAFADWFEAVVSGLLALLVFQFTVGNLWGYAVEYYNAGGEWTDPVFLAPFAVATLVGIAVGVWSESLATAAWGAFWVFVVAAGVVAAGAWFVVGYRRPDA</sequence>
<feature type="transmembrane region" description="Helical" evidence="1">
    <location>
        <begin position="75"/>
        <end position="95"/>
    </location>
</feature>
<gene>
    <name evidence="2" type="ORF">SAMN04487948_109108</name>
</gene>
<feature type="transmembrane region" description="Helical" evidence="1">
    <location>
        <begin position="101"/>
        <end position="124"/>
    </location>
</feature>
<keyword evidence="3" id="KW-1185">Reference proteome</keyword>
<feature type="transmembrane region" description="Helical" evidence="1">
    <location>
        <begin position="12"/>
        <end position="29"/>
    </location>
</feature>
<organism evidence="2 3">
    <name type="scientific">Halogranum amylolyticum</name>
    <dbReference type="NCBI Taxonomy" id="660520"/>
    <lineage>
        <taxon>Archaea</taxon>
        <taxon>Methanobacteriati</taxon>
        <taxon>Methanobacteriota</taxon>
        <taxon>Stenosarchaea group</taxon>
        <taxon>Halobacteria</taxon>
        <taxon>Halobacteriales</taxon>
        <taxon>Haloferacaceae</taxon>
    </lineage>
</organism>
<evidence type="ECO:0000313" key="2">
    <source>
        <dbReference type="EMBL" id="SEO97656.1"/>
    </source>
</evidence>
<proteinExistence type="predicted"/>
<keyword evidence="1" id="KW-1133">Transmembrane helix</keyword>
<keyword evidence="1" id="KW-0472">Membrane</keyword>
<evidence type="ECO:0000256" key="1">
    <source>
        <dbReference type="SAM" id="Phobius"/>
    </source>
</evidence>
<keyword evidence="1" id="KW-0812">Transmembrane</keyword>
<accession>A0A1H8U3L2</accession>
<dbReference type="RefSeq" id="WP_089825818.1">
    <property type="nucleotide sequence ID" value="NZ_FODV01000009.1"/>
</dbReference>
<dbReference type="Proteomes" id="UP000199126">
    <property type="component" value="Unassembled WGS sequence"/>
</dbReference>
<reference evidence="3" key="1">
    <citation type="submission" date="2016-10" db="EMBL/GenBank/DDBJ databases">
        <authorList>
            <person name="Varghese N."/>
            <person name="Submissions S."/>
        </authorList>
    </citation>
    <scope>NUCLEOTIDE SEQUENCE [LARGE SCALE GENOMIC DNA]</scope>
    <source>
        <strain evidence="3">CGMCC 1.10121</strain>
    </source>
</reference>
<name>A0A1H8U3L2_9EURY</name>